<dbReference type="AlphaFoldDB" id="A0A2J6TCK4"/>
<dbReference type="PANTHER" id="PTHR42085:SF1">
    <property type="entry name" value="F-BOX DOMAIN-CONTAINING PROTEIN"/>
    <property type="match status" value="1"/>
</dbReference>
<name>A0A2J6TCK4_9HELO</name>
<dbReference type="EMBL" id="KZ613788">
    <property type="protein sequence ID" value="PMD60764.1"/>
    <property type="molecule type" value="Genomic_DNA"/>
</dbReference>
<protein>
    <recommendedName>
        <fullName evidence="3">F-box domain-containing protein</fullName>
    </recommendedName>
</protein>
<gene>
    <name evidence="1" type="ORF">K444DRAFT_612447</name>
</gene>
<keyword evidence="2" id="KW-1185">Reference proteome</keyword>
<dbReference type="InParanoid" id="A0A2J6TCK4"/>
<proteinExistence type="predicted"/>
<sequence length="631" mass="71559">MLPVFSRFLDLPPGLRRHIYVDAGLVINSGRDLLLNPMENEHDDERPNLSPSLALMRICRIVHTETSLLFYSTNRFVIRYRRAGDLGNLRILQPKLLLALTCLTVQLNVANGSQKRHAPPNCPSSDDKMLQADCSSAQILLSEWETTADYLSRHIMADALDFGLVCDVADVETAQYIVAPLYQLPTLAGCHIRLGPKPSHDVRLQQIARDAGLQAEGRRVTSEFSGFSRLPPELRLRILEYTDLVAPLSKVSWIFGPGHDFGYQLPYRRGCLSRSCEPPYDVCHPNVHQACLMSQCRLGPDHECPHYASDWGWEPAGRKSRCWTCSHYACQFRACWKGKKRGTHKGQFCFCQRRHTSYTRFCHCWAPPTQLFLVSHAFRRDARQVFFGKNHFDIGFSGTDSMTSRGPRPARYPESLFLNDVVSASALQYFRSLEFRFLLHDRLPTLGPSQTAAEFCFPSQDWLPLASYQSQENAEAEQATHREWQRTVERITSNDGNGLGAALSSPSLLLHINACWVAGLDTWEDYCSRHAMPLDKCDSAIDTLKTLVASFWPPLLQAKGPPQVIFALIHSNWMRAGYFIRPGQPQDALSIHEPPEFRCMQADLTIERTAEVESGESKWVEGIWATYWSLL</sequence>
<evidence type="ECO:0008006" key="3">
    <source>
        <dbReference type="Google" id="ProtNLM"/>
    </source>
</evidence>
<dbReference type="PANTHER" id="PTHR42085">
    <property type="entry name" value="F-BOX DOMAIN-CONTAINING PROTEIN"/>
    <property type="match status" value="1"/>
</dbReference>
<organism evidence="1 2">
    <name type="scientific">Hyaloscypha bicolor E</name>
    <dbReference type="NCBI Taxonomy" id="1095630"/>
    <lineage>
        <taxon>Eukaryota</taxon>
        <taxon>Fungi</taxon>
        <taxon>Dikarya</taxon>
        <taxon>Ascomycota</taxon>
        <taxon>Pezizomycotina</taxon>
        <taxon>Leotiomycetes</taxon>
        <taxon>Helotiales</taxon>
        <taxon>Hyaloscyphaceae</taxon>
        <taxon>Hyaloscypha</taxon>
        <taxon>Hyaloscypha bicolor</taxon>
    </lineage>
</organism>
<reference evidence="1 2" key="1">
    <citation type="submission" date="2016-04" db="EMBL/GenBank/DDBJ databases">
        <title>A degradative enzymes factory behind the ericoid mycorrhizal symbiosis.</title>
        <authorList>
            <consortium name="DOE Joint Genome Institute"/>
            <person name="Martino E."/>
            <person name="Morin E."/>
            <person name="Grelet G."/>
            <person name="Kuo A."/>
            <person name="Kohler A."/>
            <person name="Daghino S."/>
            <person name="Barry K."/>
            <person name="Choi C."/>
            <person name="Cichocki N."/>
            <person name="Clum A."/>
            <person name="Copeland A."/>
            <person name="Hainaut M."/>
            <person name="Haridas S."/>
            <person name="Labutti K."/>
            <person name="Lindquist E."/>
            <person name="Lipzen A."/>
            <person name="Khouja H.-R."/>
            <person name="Murat C."/>
            <person name="Ohm R."/>
            <person name="Olson A."/>
            <person name="Spatafora J."/>
            <person name="Veneault-Fourrey C."/>
            <person name="Henrissat B."/>
            <person name="Grigoriev I."/>
            <person name="Martin F."/>
            <person name="Perotto S."/>
        </authorList>
    </citation>
    <scope>NUCLEOTIDE SEQUENCE [LARGE SCALE GENOMIC DNA]</scope>
    <source>
        <strain evidence="1 2">E</strain>
    </source>
</reference>
<evidence type="ECO:0000313" key="1">
    <source>
        <dbReference type="EMBL" id="PMD60764.1"/>
    </source>
</evidence>
<dbReference type="OrthoDB" id="2099276at2759"/>
<dbReference type="GeneID" id="36588212"/>
<dbReference type="Proteomes" id="UP000235371">
    <property type="component" value="Unassembled WGS sequence"/>
</dbReference>
<dbReference type="RefSeq" id="XP_024737668.1">
    <property type="nucleotide sequence ID" value="XM_024880135.1"/>
</dbReference>
<accession>A0A2J6TCK4</accession>
<dbReference type="InterPro" id="IPR038883">
    <property type="entry name" value="AN11006-like"/>
</dbReference>
<evidence type="ECO:0000313" key="2">
    <source>
        <dbReference type="Proteomes" id="UP000235371"/>
    </source>
</evidence>